<sequence length="660" mass="75279">MMFGDSMEIDVNEGATCAEALPLNSSIILSKIWIPAEALPNRQEDIDRSKNVPTAYHILEQPQIADRFSVYSDEVQSRIRASSSHCDTLKGNPTLMEEFKEKCAKKTIKKNANQNGKDRLKDFYINKILNAMRLPEPEDDSGKINLGQRTKYCVGTLPKRAENCSELSGTITCDTDCLEENSYSNVETLNNSHELDLDFRSPLFFQSLRRNPALLECMKGYKNSTFRFTPKDNSKRIKLGLRSNSYTDTLPGETAYYEIAENPIKTEEFHAEPDSSSVSIADSLNEINTFEEEQNKSSFDVEIESYEKLNYEAVACGTDCLKENKHDSVETFNKSLIQAKENSVDNQDTVFDELHNKKASKEKLEFMADADKSEQKSLSEDEALNTLARQVEEFTVAYRKPAHEKKVTKTSRRRKEKKGRRVIPIDIFSHDDNESQFEKPENDLFYQSLVKRGICKADEELESMNKSSFEYFNLFSDTVEEEITELNRKTNLKPSSPIEMRKDKTEKINLEKIEKDTIGTSTIENIPTVFTREHLSNTVEEKKAGLSGTESLNKIHSEPSCPNVMDMDKTELKSEACEKDTVETIIIENIPKAVSRENIENILLGYGELKNLSIESHGNFLRAILKMDFICGVDWIVECLDESEPFGVADEQKLKCYRLE</sequence>
<proteinExistence type="predicted"/>
<dbReference type="EMBL" id="BMAV01000922">
    <property type="protein sequence ID" value="GFY38558.1"/>
    <property type="molecule type" value="Genomic_DNA"/>
</dbReference>
<feature type="region of interest" description="Disordered" evidence="1">
    <location>
        <begin position="546"/>
        <end position="565"/>
    </location>
</feature>
<dbReference type="OrthoDB" id="6434710at2759"/>
<evidence type="ECO:0000313" key="3">
    <source>
        <dbReference type="Proteomes" id="UP000886998"/>
    </source>
</evidence>
<reference evidence="2" key="1">
    <citation type="submission" date="2020-08" db="EMBL/GenBank/DDBJ databases">
        <title>Multicomponent nature underlies the extraordinary mechanical properties of spider dragline silk.</title>
        <authorList>
            <person name="Kono N."/>
            <person name="Nakamura H."/>
            <person name="Mori M."/>
            <person name="Yoshida Y."/>
            <person name="Ohtoshi R."/>
            <person name="Malay A.D."/>
            <person name="Moran D.A.P."/>
            <person name="Tomita M."/>
            <person name="Numata K."/>
            <person name="Arakawa K."/>
        </authorList>
    </citation>
    <scope>NUCLEOTIDE SEQUENCE</scope>
</reference>
<keyword evidence="3" id="KW-1185">Reference proteome</keyword>
<dbReference type="Proteomes" id="UP000886998">
    <property type="component" value="Unassembled WGS sequence"/>
</dbReference>
<protein>
    <recommendedName>
        <fullName evidence="4">RRM domain-containing protein</fullName>
    </recommendedName>
</protein>
<evidence type="ECO:0008006" key="4">
    <source>
        <dbReference type="Google" id="ProtNLM"/>
    </source>
</evidence>
<organism evidence="2 3">
    <name type="scientific">Trichonephila inaurata madagascariensis</name>
    <dbReference type="NCBI Taxonomy" id="2747483"/>
    <lineage>
        <taxon>Eukaryota</taxon>
        <taxon>Metazoa</taxon>
        <taxon>Ecdysozoa</taxon>
        <taxon>Arthropoda</taxon>
        <taxon>Chelicerata</taxon>
        <taxon>Arachnida</taxon>
        <taxon>Araneae</taxon>
        <taxon>Araneomorphae</taxon>
        <taxon>Entelegynae</taxon>
        <taxon>Araneoidea</taxon>
        <taxon>Nephilidae</taxon>
        <taxon>Trichonephila</taxon>
        <taxon>Trichonephila inaurata</taxon>
    </lineage>
</organism>
<name>A0A8X6WNS4_9ARAC</name>
<accession>A0A8X6WNS4</accession>
<comment type="caution">
    <text evidence="2">The sequence shown here is derived from an EMBL/GenBank/DDBJ whole genome shotgun (WGS) entry which is preliminary data.</text>
</comment>
<evidence type="ECO:0000313" key="2">
    <source>
        <dbReference type="EMBL" id="GFY38558.1"/>
    </source>
</evidence>
<dbReference type="AlphaFoldDB" id="A0A8X6WNS4"/>
<gene>
    <name evidence="2" type="primary">AVEN_27341_1</name>
    <name evidence="2" type="ORF">TNIN_239791</name>
</gene>
<evidence type="ECO:0000256" key="1">
    <source>
        <dbReference type="SAM" id="MobiDB-lite"/>
    </source>
</evidence>